<organism evidence="1 2">
    <name type="scientific">Haematococcus lacustris</name>
    <name type="common">Green alga</name>
    <name type="synonym">Haematococcus pluvialis</name>
    <dbReference type="NCBI Taxonomy" id="44745"/>
    <lineage>
        <taxon>Eukaryota</taxon>
        <taxon>Viridiplantae</taxon>
        <taxon>Chlorophyta</taxon>
        <taxon>core chlorophytes</taxon>
        <taxon>Chlorophyceae</taxon>
        <taxon>CS clade</taxon>
        <taxon>Chlamydomonadales</taxon>
        <taxon>Haematococcaceae</taxon>
        <taxon>Haematococcus</taxon>
    </lineage>
</organism>
<feature type="non-terminal residue" evidence="1">
    <location>
        <position position="1"/>
    </location>
</feature>
<dbReference type="Proteomes" id="UP000485058">
    <property type="component" value="Unassembled WGS sequence"/>
</dbReference>
<reference evidence="1 2" key="1">
    <citation type="submission" date="2020-02" db="EMBL/GenBank/DDBJ databases">
        <title>Draft genome sequence of Haematococcus lacustris strain NIES-144.</title>
        <authorList>
            <person name="Morimoto D."/>
            <person name="Nakagawa S."/>
            <person name="Yoshida T."/>
            <person name="Sawayama S."/>
        </authorList>
    </citation>
    <scope>NUCLEOTIDE SEQUENCE [LARGE SCALE GENOMIC DNA]</scope>
    <source>
        <strain evidence="1 2">NIES-144</strain>
    </source>
</reference>
<evidence type="ECO:0000313" key="1">
    <source>
        <dbReference type="EMBL" id="GFH25744.1"/>
    </source>
</evidence>
<feature type="non-terminal residue" evidence="1">
    <location>
        <position position="211"/>
    </location>
</feature>
<dbReference type="EMBL" id="BLLF01002907">
    <property type="protein sequence ID" value="GFH25744.1"/>
    <property type="molecule type" value="Genomic_DNA"/>
</dbReference>
<comment type="caution">
    <text evidence="1">The sequence shown here is derived from an EMBL/GenBank/DDBJ whole genome shotgun (WGS) entry which is preliminary data.</text>
</comment>
<dbReference type="AlphaFoldDB" id="A0A6A0A207"/>
<proteinExistence type="predicted"/>
<sequence length="211" mass="22384">MLWGLRVPEPLLTNHKLFNSDLLLFNVAVLVPPEEARLLRYVSEGGGISPVAIDLADQPAFMEVRPPWPPISQTLVDSKPMLLTGLPTESSAQGVSPPEATQRLTVGAYPPDGLDPLGEALPFRMTVLSSLNEGPTVQPGRSDTDIMSLLEVTVTKPANGDPAAGGSGATVIELRDLCDLFFDISARPAKSVEAGFAGPQPVIIKRAVVVQ</sequence>
<evidence type="ECO:0000313" key="2">
    <source>
        <dbReference type="Proteomes" id="UP000485058"/>
    </source>
</evidence>
<gene>
    <name evidence="1" type="ORF">HaLaN_23755</name>
</gene>
<name>A0A6A0A207_HAELA</name>
<accession>A0A6A0A207</accession>
<keyword evidence="2" id="KW-1185">Reference proteome</keyword>
<protein>
    <submittedName>
        <fullName evidence="1">Uncharacterized protein</fullName>
    </submittedName>
</protein>